<evidence type="ECO:0000313" key="3">
    <source>
        <dbReference type="EnsemblPlants" id="KQJ88935"/>
    </source>
</evidence>
<dbReference type="AlphaFoldDB" id="A0A0Q3EN47"/>
<evidence type="ECO:0000256" key="1">
    <source>
        <dbReference type="SAM" id="MobiDB-lite"/>
    </source>
</evidence>
<proteinExistence type="predicted"/>
<sequence>MGVTREGVTGVVGSFCTKPRHHLIAEWQMWGARLLLLPIPFVPTSCSTVSLPRPQAPPWTESGGRILPSPVASPRPSRHGRRTVAVHCVRSAPFASPRPSRHRRRTEKLRTCPRRRCSSPWPSTASRRLLSAPRALDTMDGAPRKLHLPSNHGPTPCRAPAQAPRPRRPHRPPASP</sequence>
<dbReference type="EMBL" id="CM000883">
    <property type="protein sequence ID" value="KQJ88935.1"/>
    <property type="molecule type" value="Genomic_DNA"/>
</dbReference>
<evidence type="ECO:0000313" key="4">
    <source>
        <dbReference type="Proteomes" id="UP000008810"/>
    </source>
</evidence>
<dbReference type="EnsemblPlants" id="KQJ88935">
    <property type="protein sequence ID" value="KQJ88935"/>
    <property type="gene ID" value="BRADI_4g22172v3"/>
</dbReference>
<gene>
    <name evidence="2" type="ORF">BRADI_4g22172v3</name>
</gene>
<dbReference type="InParanoid" id="A0A0Q3EN47"/>
<feature type="compositionally biased region" description="Low complexity" evidence="1">
    <location>
        <begin position="154"/>
        <end position="164"/>
    </location>
</feature>
<reference evidence="2 3" key="1">
    <citation type="journal article" date="2010" name="Nature">
        <title>Genome sequencing and analysis of the model grass Brachypodium distachyon.</title>
        <authorList>
            <consortium name="International Brachypodium Initiative"/>
        </authorList>
    </citation>
    <scope>NUCLEOTIDE SEQUENCE [LARGE SCALE GENOMIC DNA]</scope>
    <source>
        <strain evidence="2 3">Bd21</strain>
    </source>
</reference>
<dbReference type="Proteomes" id="UP000008810">
    <property type="component" value="Chromosome 4"/>
</dbReference>
<organism evidence="2">
    <name type="scientific">Brachypodium distachyon</name>
    <name type="common">Purple false brome</name>
    <name type="synonym">Trachynia distachya</name>
    <dbReference type="NCBI Taxonomy" id="15368"/>
    <lineage>
        <taxon>Eukaryota</taxon>
        <taxon>Viridiplantae</taxon>
        <taxon>Streptophyta</taxon>
        <taxon>Embryophyta</taxon>
        <taxon>Tracheophyta</taxon>
        <taxon>Spermatophyta</taxon>
        <taxon>Magnoliopsida</taxon>
        <taxon>Liliopsida</taxon>
        <taxon>Poales</taxon>
        <taxon>Poaceae</taxon>
        <taxon>BOP clade</taxon>
        <taxon>Pooideae</taxon>
        <taxon>Stipodae</taxon>
        <taxon>Brachypodieae</taxon>
        <taxon>Brachypodium</taxon>
    </lineage>
</organism>
<reference evidence="3" key="3">
    <citation type="submission" date="2018-08" db="UniProtKB">
        <authorList>
            <consortium name="EnsemblPlants"/>
        </authorList>
    </citation>
    <scope>IDENTIFICATION</scope>
    <source>
        <strain evidence="3">cv. Bd21</strain>
    </source>
</reference>
<reference evidence="2" key="2">
    <citation type="submission" date="2017-06" db="EMBL/GenBank/DDBJ databases">
        <title>WGS assembly of Brachypodium distachyon.</title>
        <authorList>
            <consortium name="The International Brachypodium Initiative"/>
            <person name="Lucas S."/>
            <person name="Harmon-Smith M."/>
            <person name="Lail K."/>
            <person name="Tice H."/>
            <person name="Grimwood J."/>
            <person name="Bruce D."/>
            <person name="Barry K."/>
            <person name="Shu S."/>
            <person name="Lindquist E."/>
            <person name="Wang M."/>
            <person name="Pitluck S."/>
            <person name="Vogel J.P."/>
            <person name="Garvin D.F."/>
            <person name="Mockler T.C."/>
            <person name="Schmutz J."/>
            <person name="Rokhsar D."/>
            <person name="Bevan M.W."/>
        </authorList>
    </citation>
    <scope>NUCLEOTIDE SEQUENCE</scope>
    <source>
        <strain evidence="2">Bd21</strain>
    </source>
</reference>
<dbReference type="Gramene" id="KQJ88935">
    <property type="protein sequence ID" value="KQJ88935"/>
    <property type="gene ID" value="BRADI_4g22172v3"/>
</dbReference>
<evidence type="ECO:0000313" key="2">
    <source>
        <dbReference type="EMBL" id="KQJ88935.1"/>
    </source>
</evidence>
<accession>A0A0Q3EN47</accession>
<keyword evidence="4" id="KW-1185">Reference proteome</keyword>
<feature type="region of interest" description="Disordered" evidence="1">
    <location>
        <begin position="53"/>
        <end position="176"/>
    </location>
</feature>
<feature type="compositionally biased region" description="Basic residues" evidence="1">
    <location>
        <begin position="99"/>
        <end position="117"/>
    </location>
</feature>
<name>A0A0Q3EN47_BRADI</name>
<protein>
    <submittedName>
        <fullName evidence="2 3">Uncharacterized protein</fullName>
    </submittedName>
</protein>
<feature type="compositionally biased region" description="Basic residues" evidence="1">
    <location>
        <begin position="165"/>
        <end position="176"/>
    </location>
</feature>